<name>A0A1P8K5V9_9BURK</name>
<proteinExistence type="predicted"/>
<evidence type="ECO:0000313" key="4">
    <source>
        <dbReference type="Proteomes" id="UP000186110"/>
    </source>
</evidence>
<reference evidence="3 4" key="1">
    <citation type="submission" date="2017-01" db="EMBL/GenBank/DDBJ databases">
        <authorList>
            <person name="Mah S.A."/>
            <person name="Swanson W.J."/>
            <person name="Moy G.W."/>
            <person name="Vacquier V.D."/>
        </authorList>
    </citation>
    <scope>NUCLEOTIDE SEQUENCE [LARGE SCALE GENOMIC DNA]</scope>
    <source>
        <strain evidence="3 4">DSM 22694</strain>
    </source>
</reference>
<dbReference type="Pfam" id="PF18157">
    <property type="entry name" value="MID_pPIWI_RE"/>
    <property type="match status" value="1"/>
</dbReference>
<sequence length="894" mass="98768">MADIITPYLFELNMEQLREKQLVSYVMPVRAYEAIKSAQSKLAHQNIDLRGLEAVLAWVAPCVDLFEIRRIDISNPGRSLHLWIYAPESPLDKVKVEVLNALSIWLGLTLSVERSEEVLEILKDERSTKSAWHDLSIDLSLVQGAACPVPKDRRLYDLIAVLASRGLEGKVLDDSRDSSRILLPAGPGESLYGGKTLLGYRPHPVESRKTGDVRGYWTEALKVSALSTPEQQRLRVAVSVSIRNYMPIHPASFKPDGSRYLDVFLTPDAFFTKGSERVRALQVSLKQDEVNVLLGKSDAQGGRSLPVLRKILSLTGVNEASLATDKGLLGAVIDRKVSIYPRAGAYHGDKNLPGETGVGIPERKAYFKFLEEHLGGIGFAPVSLERKTPPRASHYANISKTENQTDSLTRQILKEIVALNSGETLHVALFSTRTSALSETNAALNLLLGEASSIVENERTYACGLKVVIHPLPAGPLISWLDDPKEASAKFAVGLPKAKRVQIERDAIRKATLKRQSELDAHLSAHIANKQGVWLALVEMDEKLRDEPERDPYVLVYQALARRDVLAQVVLFDPEERERFRLAPSEEDDPHPHKLRSALRDLLRALGVVYVDSESVPENTSLQAWWIVNLNSKRFERQPGARKDGAVLPVVVEYVNGRLMALFPDRMGAQNWKPYARAMLALYSEDYENTSDMRDDQLKTYIGQFFGSLSAQTAKTLSFCDASNIRKYVPQLGNGAMQLGELKMGGVGAAAATAVLRDGGAGTVVRLLTDTDKSPTYLVADNKTGIATGIFAEPNSNRTFWLSRGLPMPLQKSGAIRVANQQSRFAEEDVPANLKARRFPSLSEICIVVLGRDEDARNVAGLTRKAMELHASTDDTTILPFPLHEACLLGESLR</sequence>
<accession>A0A1P8K5V9</accession>
<dbReference type="InterPro" id="IPR040496">
    <property type="entry name" value="MID_pPIWI_RE"/>
</dbReference>
<dbReference type="KEGG" id="rsb:RS694_01695"/>
<gene>
    <name evidence="3" type="ORF">RS694_01695</name>
</gene>
<dbReference type="RefSeq" id="WP_076069250.1">
    <property type="nucleotide sequence ID" value="NZ_CP019239.1"/>
</dbReference>
<dbReference type="EMBL" id="CP019239">
    <property type="protein sequence ID" value="APW41387.1"/>
    <property type="molecule type" value="Genomic_DNA"/>
</dbReference>
<feature type="domain" description="Prokaryotic pPIWI-RE MID" evidence="2">
    <location>
        <begin position="506"/>
        <end position="610"/>
    </location>
</feature>
<dbReference type="Pfam" id="PF13032">
    <property type="entry name" value="RNaseH_pPIWI_RE"/>
    <property type="match status" value="1"/>
</dbReference>
<dbReference type="AlphaFoldDB" id="A0A1P8K5V9"/>
<evidence type="ECO:0000259" key="2">
    <source>
        <dbReference type="Pfam" id="PF18157"/>
    </source>
</evidence>
<dbReference type="Proteomes" id="UP000186110">
    <property type="component" value="Chromosome"/>
</dbReference>
<protein>
    <recommendedName>
        <fullName evidence="5">DUF3893 domain-containing protein</fullName>
    </recommendedName>
</protein>
<dbReference type="InterPro" id="IPR024996">
    <property type="entry name" value="RNaseH_pPIWI_RE"/>
</dbReference>
<feature type="domain" description="pPIWI-RE RNaseH" evidence="1">
    <location>
        <begin position="667"/>
        <end position="890"/>
    </location>
</feature>
<evidence type="ECO:0000313" key="3">
    <source>
        <dbReference type="EMBL" id="APW41387.1"/>
    </source>
</evidence>
<organism evidence="3 4">
    <name type="scientific">Rhodoferax saidenbachensis</name>
    <dbReference type="NCBI Taxonomy" id="1484693"/>
    <lineage>
        <taxon>Bacteria</taxon>
        <taxon>Pseudomonadati</taxon>
        <taxon>Pseudomonadota</taxon>
        <taxon>Betaproteobacteria</taxon>
        <taxon>Burkholderiales</taxon>
        <taxon>Comamonadaceae</taxon>
        <taxon>Rhodoferax</taxon>
    </lineage>
</organism>
<evidence type="ECO:0008006" key="5">
    <source>
        <dbReference type="Google" id="ProtNLM"/>
    </source>
</evidence>
<keyword evidence="4" id="KW-1185">Reference proteome</keyword>
<evidence type="ECO:0000259" key="1">
    <source>
        <dbReference type="Pfam" id="PF13032"/>
    </source>
</evidence>